<name>A0A7D6VDE0_9NOCA</name>
<dbReference type="InterPro" id="IPR036390">
    <property type="entry name" value="WH_DNA-bd_sf"/>
</dbReference>
<dbReference type="EMBL" id="CP059399">
    <property type="protein sequence ID" value="QLY29755.1"/>
    <property type="molecule type" value="Genomic_DNA"/>
</dbReference>
<evidence type="ECO:0000313" key="2">
    <source>
        <dbReference type="EMBL" id="QLY29755.1"/>
    </source>
</evidence>
<sequence length="151" mass="16202">MQHLPGRGSPEISAVHDELTLIVREIIAGRPGVEGLPSFTQQSTLSFIDRNPGCRATQIAEAFGVHRSTVSRQLRGCVDAGWVETGAGSLHAGYPLALTAAGRDALAAAAGRDLTQLGERMADWTPREIADFARALRRFRQPDPTTGDDRA</sequence>
<dbReference type="Gene3D" id="1.10.10.10">
    <property type="entry name" value="Winged helix-like DNA-binding domain superfamily/Winged helix DNA-binding domain"/>
    <property type="match status" value="1"/>
</dbReference>
<dbReference type="RefSeq" id="WP_181580959.1">
    <property type="nucleotide sequence ID" value="NZ_CP059399.1"/>
</dbReference>
<organism evidence="2 3">
    <name type="scientific">Nocardia huaxiensis</name>
    <dbReference type="NCBI Taxonomy" id="2755382"/>
    <lineage>
        <taxon>Bacteria</taxon>
        <taxon>Bacillati</taxon>
        <taxon>Actinomycetota</taxon>
        <taxon>Actinomycetes</taxon>
        <taxon>Mycobacteriales</taxon>
        <taxon>Nocardiaceae</taxon>
        <taxon>Nocardia</taxon>
    </lineage>
</organism>
<dbReference type="InterPro" id="IPR036388">
    <property type="entry name" value="WH-like_DNA-bd_sf"/>
</dbReference>
<dbReference type="AlphaFoldDB" id="A0A7D6VDE0"/>
<evidence type="ECO:0000259" key="1">
    <source>
        <dbReference type="SMART" id="SM00347"/>
    </source>
</evidence>
<reference evidence="2 3" key="1">
    <citation type="submission" date="2020-07" db="EMBL/GenBank/DDBJ databases">
        <authorList>
            <person name="Zhuang K."/>
            <person name="Ran Y."/>
        </authorList>
    </citation>
    <scope>NUCLEOTIDE SEQUENCE [LARGE SCALE GENOMIC DNA]</scope>
    <source>
        <strain evidence="2 3">WCH-YHL-001</strain>
    </source>
</reference>
<feature type="domain" description="HTH marR-type" evidence="1">
    <location>
        <begin position="26"/>
        <end position="129"/>
    </location>
</feature>
<gene>
    <name evidence="2" type="ORF">H0264_31775</name>
</gene>
<dbReference type="Proteomes" id="UP000515512">
    <property type="component" value="Chromosome"/>
</dbReference>
<evidence type="ECO:0000313" key="3">
    <source>
        <dbReference type="Proteomes" id="UP000515512"/>
    </source>
</evidence>
<dbReference type="SUPFAM" id="SSF46785">
    <property type="entry name" value="Winged helix' DNA-binding domain"/>
    <property type="match status" value="1"/>
</dbReference>
<proteinExistence type="predicted"/>
<accession>A0A7D6VDE0</accession>
<dbReference type="Pfam" id="PF12802">
    <property type="entry name" value="MarR_2"/>
    <property type="match status" value="1"/>
</dbReference>
<protein>
    <submittedName>
        <fullName evidence="2">MarR family transcriptional regulator</fullName>
    </submittedName>
</protein>
<dbReference type="InterPro" id="IPR000835">
    <property type="entry name" value="HTH_MarR-typ"/>
</dbReference>
<keyword evidence="3" id="KW-1185">Reference proteome</keyword>
<dbReference type="KEGG" id="nhu:H0264_31775"/>
<dbReference type="SMART" id="SM00347">
    <property type="entry name" value="HTH_MARR"/>
    <property type="match status" value="1"/>
</dbReference>
<dbReference type="GO" id="GO:0003700">
    <property type="term" value="F:DNA-binding transcription factor activity"/>
    <property type="evidence" value="ECO:0007669"/>
    <property type="project" value="InterPro"/>
</dbReference>